<dbReference type="AlphaFoldDB" id="A0A841M1F0"/>
<dbReference type="RefSeq" id="WP_246431209.1">
    <property type="nucleotide sequence ID" value="NZ_JACIIU010000002.1"/>
</dbReference>
<keyword evidence="3" id="KW-1185">Reference proteome</keyword>
<organism evidence="2 3">
    <name type="scientific">Paenochrobactrum gallinarii</name>
    <dbReference type="NCBI Taxonomy" id="643673"/>
    <lineage>
        <taxon>Bacteria</taxon>
        <taxon>Pseudomonadati</taxon>
        <taxon>Pseudomonadota</taxon>
        <taxon>Alphaproteobacteria</taxon>
        <taxon>Hyphomicrobiales</taxon>
        <taxon>Brucellaceae</taxon>
        <taxon>Paenochrobactrum</taxon>
    </lineage>
</organism>
<reference evidence="2 3" key="1">
    <citation type="submission" date="2020-08" db="EMBL/GenBank/DDBJ databases">
        <title>Genomic Encyclopedia of Type Strains, Phase IV (KMG-IV): sequencing the most valuable type-strain genomes for metagenomic binning, comparative biology and taxonomic classification.</title>
        <authorList>
            <person name="Goeker M."/>
        </authorList>
    </citation>
    <scope>NUCLEOTIDE SEQUENCE [LARGE SCALE GENOMIC DNA]</scope>
    <source>
        <strain evidence="2 3">DSM 22336</strain>
    </source>
</reference>
<protein>
    <submittedName>
        <fullName evidence="2">Capsid protein</fullName>
    </submittedName>
</protein>
<gene>
    <name evidence="2" type="ORF">FHS77_000725</name>
</gene>
<evidence type="ECO:0000313" key="2">
    <source>
        <dbReference type="EMBL" id="MBB6260201.1"/>
    </source>
</evidence>
<sequence>MSGMQLSVTKFARTASAAVTTVFLGLSVMPVQAADYIGTAPVAVDASVCSQQSVLKHIVSRFDYQVKHVPDMPMTAISSMGDIRLKRFEPKINPSQIARTYCDATAVMSDGQQRKVWYLVEERQGFVTLGSNVEFCVDGYDKWYVYNASCSVLKARGL</sequence>
<feature type="signal peptide" evidence="1">
    <location>
        <begin position="1"/>
        <end position="33"/>
    </location>
</feature>
<dbReference type="EMBL" id="JACIIU010000002">
    <property type="protein sequence ID" value="MBB6260201.1"/>
    <property type="molecule type" value="Genomic_DNA"/>
</dbReference>
<keyword evidence="1" id="KW-0732">Signal</keyword>
<name>A0A841M1F0_9HYPH</name>
<comment type="caution">
    <text evidence="2">The sequence shown here is derived from an EMBL/GenBank/DDBJ whole genome shotgun (WGS) entry which is preliminary data.</text>
</comment>
<dbReference type="Proteomes" id="UP000555393">
    <property type="component" value="Unassembled WGS sequence"/>
</dbReference>
<feature type="chain" id="PRO_5032678641" evidence="1">
    <location>
        <begin position="34"/>
        <end position="158"/>
    </location>
</feature>
<proteinExistence type="predicted"/>
<accession>A0A841M1F0</accession>
<evidence type="ECO:0000313" key="3">
    <source>
        <dbReference type="Proteomes" id="UP000555393"/>
    </source>
</evidence>
<evidence type="ECO:0000256" key="1">
    <source>
        <dbReference type="SAM" id="SignalP"/>
    </source>
</evidence>